<name>A0A3G8M5H1_9HYPH</name>
<dbReference type="GO" id="GO:0016747">
    <property type="term" value="F:acyltransferase activity, transferring groups other than amino-acyl groups"/>
    <property type="evidence" value="ECO:0007669"/>
    <property type="project" value="InterPro"/>
</dbReference>
<evidence type="ECO:0000313" key="3">
    <source>
        <dbReference type="Proteomes" id="UP000273982"/>
    </source>
</evidence>
<evidence type="ECO:0000259" key="1">
    <source>
        <dbReference type="PROSITE" id="PS51186"/>
    </source>
</evidence>
<dbReference type="RefSeq" id="WP_124738718.1">
    <property type="nucleotide sequence ID" value="NZ_CP034086.1"/>
</dbReference>
<dbReference type="AlphaFoldDB" id="A0A3G8M5H1"/>
<dbReference type="Pfam" id="PF13508">
    <property type="entry name" value="Acetyltransf_7"/>
    <property type="match status" value="1"/>
</dbReference>
<dbReference type="InterPro" id="IPR000182">
    <property type="entry name" value="GNAT_dom"/>
</dbReference>
<protein>
    <submittedName>
        <fullName evidence="2">N-acetyltransferase</fullName>
    </submittedName>
</protein>
<organism evidence="2 3">
    <name type="scientific">Methylocystis rosea</name>
    <dbReference type="NCBI Taxonomy" id="173366"/>
    <lineage>
        <taxon>Bacteria</taxon>
        <taxon>Pseudomonadati</taxon>
        <taxon>Pseudomonadota</taxon>
        <taxon>Alphaproteobacteria</taxon>
        <taxon>Hyphomicrobiales</taxon>
        <taxon>Methylocystaceae</taxon>
        <taxon>Methylocystis</taxon>
    </lineage>
</organism>
<keyword evidence="2" id="KW-0808">Transferase</keyword>
<accession>A0A3G8M5H1</accession>
<gene>
    <name evidence="2" type="ORF">EHO51_09730</name>
</gene>
<dbReference type="PROSITE" id="PS51186">
    <property type="entry name" value="GNAT"/>
    <property type="match status" value="1"/>
</dbReference>
<feature type="domain" description="N-acetyltransferase" evidence="1">
    <location>
        <begin position="5"/>
        <end position="145"/>
    </location>
</feature>
<dbReference type="Proteomes" id="UP000273982">
    <property type="component" value="Chromosome"/>
</dbReference>
<dbReference type="EMBL" id="CP034086">
    <property type="protein sequence ID" value="AZG76987.1"/>
    <property type="molecule type" value="Genomic_DNA"/>
</dbReference>
<dbReference type="Gene3D" id="3.40.630.30">
    <property type="match status" value="1"/>
</dbReference>
<dbReference type="KEGG" id="mros:EHO51_09730"/>
<dbReference type="InterPro" id="IPR016181">
    <property type="entry name" value="Acyl_CoA_acyltransferase"/>
</dbReference>
<evidence type="ECO:0000313" key="2">
    <source>
        <dbReference type="EMBL" id="AZG76987.1"/>
    </source>
</evidence>
<reference evidence="2 3" key="1">
    <citation type="submission" date="2018-11" db="EMBL/GenBank/DDBJ databases">
        <title>Genome squencing of methanotrophic bacteria isolated from alkaline groundwater in Korea.</title>
        <authorList>
            <person name="Nguyen L.N."/>
        </authorList>
    </citation>
    <scope>NUCLEOTIDE SEQUENCE [LARGE SCALE GENOMIC DNA]</scope>
    <source>
        <strain evidence="2 3">GW6</strain>
    </source>
</reference>
<dbReference type="CDD" id="cd04301">
    <property type="entry name" value="NAT_SF"/>
    <property type="match status" value="1"/>
</dbReference>
<sequence length="164" mass="17358">MTEGASLRAETPQDHSAIHELLVAAFDRYGEAELVEALRKEGDLVFGGVATVHGVIVGYAALSRMNAPFPALGLGPVAVAAAYRGKGIANALLRWSLARAQDDQWRAIFVLGDGAFYGRFGFRPELAAGFDTPYAGPHFMALALNGALPAKEGPVDYAPAFARL</sequence>
<proteinExistence type="predicted"/>
<dbReference type="SUPFAM" id="SSF55729">
    <property type="entry name" value="Acyl-CoA N-acyltransferases (Nat)"/>
    <property type="match status" value="1"/>
</dbReference>